<feature type="region of interest" description="Disordered" evidence="1">
    <location>
        <begin position="1"/>
        <end position="93"/>
    </location>
</feature>
<evidence type="ECO:0000313" key="4">
    <source>
        <dbReference type="Proteomes" id="UP000233730"/>
    </source>
</evidence>
<feature type="transmembrane region" description="Helical" evidence="2">
    <location>
        <begin position="355"/>
        <end position="380"/>
    </location>
</feature>
<feature type="compositionally biased region" description="Low complexity" evidence="1">
    <location>
        <begin position="61"/>
        <end position="86"/>
    </location>
</feature>
<comment type="caution">
    <text evidence="3">The sequence shown here is derived from an EMBL/GenBank/DDBJ whole genome shotgun (WGS) entry which is preliminary data.</text>
</comment>
<feature type="transmembrane region" description="Helical" evidence="2">
    <location>
        <begin position="264"/>
        <end position="281"/>
    </location>
</feature>
<dbReference type="RefSeq" id="WP_101429286.1">
    <property type="nucleotide sequence ID" value="NZ_PCGZ01000001.1"/>
</dbReference>
<protein>
    <recommendedName>
        <fullName evidence="5">DUF805 domain-containing protein</fullName>
    </recommendedName>
</protein>
<keyword evidence="2" id="KW-0472">Membrane</keyword>
<name>A0A2N3QLL1_9BIFI</name>
<dbReference type="Pfam" id="PF05656">
    <property type="entry name" value="DUF805"/>
    <property type="match status" value="1"/>
</dbReference>
<dbReference type="InterPro" id="IPR008523">
    <property type="entry name" value="DUF805"/>
</dbReference>
<evidence type="ECO:0000256" key="1">
    <source>
        <dbReference type="SAM" id="MobiDB-lite"/>
    </source>
</evidence>
<keyword evidence="2" id="KW-1133">Transmembrane helix</keyword>
<gene>
    <name evidence="3" type="ORF">CQR46_0126</name>
</gene>
<reference evidence="3 4" key="1">
    <citation type="submission" date="2017-10" db="EMBL/GenBank/DDBJ databases">
        <title>Bifidobacterium genomics.</title>
        <authorList>
            <person name="Lugli G.A."/>
            <person name="Milani C."/>
            <person name="Mancabelli L."/>
        </authorList>
    </citation>
    <scope>NUCLEOTIDE SEQUENCE [LARGE SCALE GENOMIC DNA]</scope>
    <source>
        <strain evidence="3 4">1524B</strain>
    </source>
</reference>
<feature type="transmembrane region" description="Helical" evidence="2">
    <location>
        <begin position="287"/>
        <end position="308"/>
    </location>
</feature>
<sequence>MTDPFTTPDPQAPQEPTPVYDSANPAGNAPQAPQPNEPAPVLYGESVTFTETSTPAPNPSPAYGAPADPSAAAFSAPAPADPNAAATGMPAHSAPVDPNTAAFNAPAYGGAPAAADPNAAAFNAPAPAVPVYTAPTYPAPAPVDPTAATYGTPTYEAPTVPPAPAAAPAYGAPVANVPPVPAASYTTSTGLPYAGTPSYDQMPPAATPGYAPAQPGMPVGAPYGATATEPPINMPWYGIDFVNAIKRFFTKYATFSGRASRGEFWWVMLFLFLVSFVFNLLTRASSFFNVLSAIWGLAILVPQIALAVRRVHDANLPGGWVALPYGIEVLGALVMTFSTIGAVTSGLSGSSGGVGGGMVGILIGSLIMLAGAVTAIVLFAKQSDPQGARFDARQ</sequence>
<evidence type="ECO:0000256" key="2">
    <source>
        <dbReference type="SAM" id="Phobius"/>
    </source>
</evidence>
<dbReference type="Proteomes" id="UP000233730">
    <property type="component" value="Unassembled WGS sequence"/>
</dbReference>
<feature type="transmembrane region" description="Helical" evidence="2">
    <location>
        <begin position="320"/>
        <end position="343"/>
    </location>
</feature>
<accession>A0A2N3QLL1</accession>
<keyword evidence="2" id="KW-0812">Transmembrane</keyword>
<dbReference type="GO" id="GO:0016020">
    <property type="term" value="C:membrane"/>
    <property type="evidence" value="ECO:0007669"/>
    <property type="project" value="InterPro"/>
</dbReference>
<organism evidence="3 4">
    <name type="scientific">Bifidobacterium pseudolongum subsp. globosum</name>
    <dbReference type="NCBI Taxonomy" id="1690"/>
    <lineage>
        <taxon>Bacteria</taxon>
        <taxon>Bacillati</taxon>
        <taxon>Actinomycetota</taxon>
        <taxon>Actinomycetes</taxon>
        <taxon>Bifidobacteriales</taxon>
        <taxon>Bifidobacteriaceae</taxon>
        <taxon>Bifidobacterium</taxon>
    </lineage>
</organism>
<evidence type="ECO:0008006" key="5">
    <source>
        <dbReference type="Google" id="ProtNLM"/>
    </source>
</evidence>
<proteinExistence type="predicted"/>
<evidence type="ECO:0000313" key="3">
    <source>
        <dbReference type="EMBL" id="PKU92550.1"/>
    </source>
</evidence>
<dbReference type="EMBL" id="PCGZ01000001">
    <property type="protein sequence ID" value="PKU92550.1"/>
    <property type="molecule type" value="Genomic_DNA"/>
</dbReference>
<dbReference type="AlphaFoldDB" id="A0A2N3QLL1"/>